<keyword evidence="5" id="KW-1185">Reference proteome</keyword>
<dbReference type="InterPro" id="IPR036388">
    <property type="entry name" value="WH-like_DNA-bd_sf"/>
</dbReference>
<dbReference type="AlphaFoldDB" id="W4Q9I1"/>
<protein>
    <submittedName>
        <fullName evidence="4">Mobile element protein</fullName>
    </submittedName>
</protein>
<feature type="compositionally biased region" description="Polar residues" evidence="2">
    <location>
        <begin position="75"/>
        <end position="94"/>
    </location>
</feature>
<dbReference type="EMBL" id="BAUT01000159">
    <property type="protein sequence ID" value="GAE28655.1"/>
    <property type="molecule type" value="Genomic_DNA"/>
</dbReference>
<name>W4Q9I1_9BACI</name>
<gene>
    <name evidence="4" type="ORF">JCM9140_4911</name>
</gene>
<dbReference type="InterPro" id="IPR009057">
    <property type="entry name" value="Homeodomain-like_sf"/>
</dbReference>
<comment type="similarity">
    <text evidence="1">Belongs to the IS150/IS1296 orfA family.</text>
</comment>
<evidence type="ECO:0000259" key="3">
    <source>
        <dbReference type="Pfam" id="PF13518"/>
    </source>
</evidence>
<dbReference type="SUPFAM" id="SSF46689">
    <property type="entry name" value="Homeodomain-like"/>
    <property type="match status" value="1"/>
</dbReference>
<dbReference type="PANTHER" id="PTHR33795">
    <property type="entry name" value="INSERTION ELEMENT IS150 PROTEIN INSJ"/>
    <property type="match status" value="1"/>
</dbReference>
<evidence type="ECO:0000313" key="4">
    <source>
        <dbReference type="EMBL" id="GAE28655.1"/>
    </source>
</evidence>
<feature type="domain" description="Insertion element IS150 protein InsJ-like helix-turn-helix" evidence="3">
    <location>
        <begin position="22"/>
        <end position="72"/>
    </location>
</feature>
<sequence>MLVRYHGDQAFTFPYTNYSSAFKLRVIQSITEKNYSIREASAIFHIPDPCLLRRWKKQWEAGGEGALEPKEKGLSTMTSNQKINKVKGNSSNPSVEEMKKELEHLRMENAYLKKLKALVQEKQSPTKSKRK</sequence>
<proteinExistence type="inferred from homology"/>
<dbReference type="Proteomes" id="UP000018890">
    <property type="component" value="Unassembled WGS sequence"/>
</dbReference>
<dbReference type="PANTHER" id="PTHR33795:SF1">
    <property type="entry name" value="INSERTION ELEMENT IS150 PROTEIN INSJ"/>
    <property type="match status" value="1"/>
</dbReference>
<dbReference type="InterPro" id="IPR052057">
    <property type="entry name" value="IS150/IS1296_orfA-like"/>
</dbReference>
<dbReference type="InterPro" id="IPR055247">
    <property type="entry name" value="InsJ-like_HTH"/>
</dbReference>
<dbReference type="Gene3D" id="1.10.10.10">
    <property type="entry name" value="Winged helix-like DNA-binding domain superfamily/Winged helix DNA-binding domain"/>
    <property type="match status" value="1"/>
</dbReference>
<reference evidence="4" key="1">
    <citation type="journal article" date="2014" name="Genome Announc.">
        <title>Draft Genome Sequences of Three Alkaliphilic Bacillus Strains, Bacillus wakoensis JCM 9140T, Bacillus akibai JCM 9157T, and Bacillus hemicellulosilyticus JCM 9152T.</title>
        <authorList>
            <person name="Yuki M."/>
            <person name="Oshima K."/>
            <person name="Suda W."/>
            <person name="Oshida Y."/>
            <person name="Kitamura K."/>
            <person name="Iida T."/>
            <person name="Hattori M."/>
            <person name="Ohkuma M."/>
        </authorList>
    </citation>
    <scope>NUCLEOTIDE SEQUENCE [LARGE SCALE GENOMIC DNA]</scope>
    <source>
        <strain evidence="4">JCM 9140</strain>
    </source>
</reference>
<dbReference type="Pfam" id="PF13518">
    <property type="entry name" value="HTH_28"/>
    <property type="match status" value="1"/>
</dbReference>
<dbReference type="STRING" id="1236970.JCM9140_4911"/>
<evidence type="ECO:0000256" key="1">
    <source>
        <dbReference type="ARBA" id="ARBA00038232"/>
    </source>
</evidence>
<comment type="caution">
    <text evidence="4">The sequence shown here is derived from an EMBL/GenBank/DDBJ whole genome shotgun (WGS) entry which is preliminary data.</text>
</comment>
<evidence type="ECO:0000256" key="2">
    <source>
        <dbReference type="SAM" id="MobiDB-lite"/>
    </source>
</evidence>
<accession>W4Q9I1</accession>
<feature type="region of interest" description="Disordered" evidence="2">
    <location>
        <begin position="66"/>
        <end position="97"/>
    </location>
</feature>
<organism evidence="4 5">
    <name type="scientific">Halalkalibacter wakoensis JCM 9140</name>
    <dbReference type="NCBI Taxonomy" id="1236970"/>
    <lineage>
        <taxon>Bacteria</taxon>
        <taxon>Bacillati</taxon>
        <taxon>Bacillota</taxon>
        <taxon>Bacilli</taxon>
        <taxon>Bacillales</taxon>
        <taxon>Bacillaceae</taxon>
        <taxon>Halalkalibacter</taxon>
    </lineage>
</organism>
<evidence type="ECO:0000313" key="5">
    <source>
        <dbReference type="Proteomes" id="UP000018890"/>
    </source>
</evidence>